<reference evidence="1 2" key="1">
    <citation type="journal article" date="2022" name="bioRxiv">
        <title>An ancient truncated duplication of the anti-Mullerian hormone receptor type 2 gene is a potential conserved master sex determinant in the Pangasiidae catfish family.</title>
        <authorList>
            <person name="Wen M."/>
            <person name="Pan Q."/>
            <person name="Jouanno E."/>
            <person name="Montfort J."/>
            <person name="Zahm M."/>
            <person name="Cabau C."/>
            <person name="Klopp C."/>
            <person name="Iampietro C."/>
            <person name="Roques C."/>
            <person name="Bouchez O."/>
            <person name="Castinel A."/>
            <person name="Donnadieu C."/>
            <person name="Parrinello H."/>
            <person name="Poncet C."/>
            <person name="Belmonte E."/>
            <person name="Gautier V."/>
            <person name="Avarre J.-C."/>
            <person name="Dugue R."/>
            <person name="Gustiano R."/>
            <person name="Ha T.T.T."/>
            <person name="Campet M."/>
            <person name="Sriphairoj K."/>
            <person name="Ribolli J."/>
            <person name="de Almeida F.L."/>
            <person name="Desvignes T."/>
            <person name="Postlethwait J.H."/>
            <person name="Bucao C.F."/>
            <person name="Robinson-Rechavi M."/>
            <person name="Bobe J."/>
            <person name="Herpin A."/>
            <person name="Guiguen Y."/>
        </authorList>
    </citation>
    <scope>NUCLEOTIDE SEQUENCE [LARGE SCALE GENOMIC DNA]</scope>
    <source>
        <strain evidence="1">YG-Dec2019</strain>
    </source>
</reference>
<name>A0ACC5WMC2_PANGG</name>
<accession>A0ACC5WMC2</accession>
<organism evidence="1 2">
    <name type="scientific">Pangasianodon gigas</name>
    <name type="common">Mekong giant catfish</name>
    <name type="synonym">Pangasius gigas</name>
    <dbReference type="NCBI Taxonomy" id="30993"/>
    <lineage>
        <taxon>Eukaryota</taxon>
        <taxon>Metazoa</taxon>
        <taxon>Chordata</taxon>
        <taxon>Craniata</taxon>
        <taxon>Vertebrata</taxon>
        <taxon>Euteleostomi</taxon>
        <taxon>Actinopterygii</taxon>
        <taxon>Neopterygii</taxon>
        <taxon>Teleostei</taxon>
        <taxon>Ostariophysi</taxon>
        <taxon>Siluriformes</taxon>
        <taxon>Pangasiidae</taxon>
        <taxon>Pangasianodon</taxon>
    </lineage>
</organism>
<dbReference type="EMBL" id="CM040460">
    <property type="protein sequence ID" value="MCI4380274.1"/>
    <property type="molecule type" value="Genomic_DNA"/>
</dbReference>
<comment type="caution">
    <text evidence="1">The sequence shown here is derived from an EMBL/GenBank/DDBJ whole genome shotgun (WGS) entry which is preliminary data.</text>
</comment>
<evidence type="ECO:0000313" key="1">
    <source>
        <dbReference type="EMBL" id="MCI4380274.1"/>
    </source>
</evidence>
<sequence>MQVVSGVEPDMEEAKVKEEEKEKEKEKEGEDVGLRELQELEQTLDKVQINLSAPHLSEQRPSVDQSECPASYSENSAEEKLIVSMAENLHAQYSYLYPDRKPLLLCPVNEFGVQKFVSTTLRRTLLPYRELYDWQGCASFISDFLTLELLECPTEVPKQLYSPTWVVQTRRGTCFDFSTLLCSLLLGAGYNAYCVSGYAVKEMCLLDLSNQECPLLKPQDTAEEKPPEQKEEVNKYKVKPARELKSTFEQRQEEKNQQEHHALLAKQQEAKRLKEVRERPSDPLWGLRVHSWVLVMAGKRDILENFFIDPLTGQSYPTSSACFLGIESVWNHENYWVNMQDCRFGCTEMTYDLHDVLKWEYMLCSPAVLPDATGEEQEEQNDEETEEPKLFEMPQSWVAQIHISEEDMESRFPGGSKVIRYRKATLEKFSPYLLKDGLVTRLTTYDDLECTQPNTVKEWYENRHDELQERELQKATNVTIERFSSGRSFCLKTHRYVTLVPGTERLMEFYSKVRADSLVSRVETPTEMIETFQDRSDFLYYRHVVYGPLELAQKLGVQRPIQKVVVKFHRDRSKPASKDVAELIFQISQNRIEVTYHLEDDRIIPNFDIFEKTPNHDDPFSDKMVSSFQVDPLGEPLPKLYLYQTLMALMKEEEKVLISIKDSENEVRDILEVRGREESTIMLKISIYDMARNEKARLHVEKLKHLAREKQLKKEYEDVDVLAPFLARLGHPECLTKQQAVQMHADCLDNLKQRLIDKANLIQARFEKETQELLQKQQWYQKNQFNLTKQDEEAYLAYCSEAMFRIKILKLRLSRHKDRAPQKYLALDKMLRQDPRLMQHLD</sequence>
<evidence type="ECO:0000313" key="2">
    <source>
        <dbReference type="Proteomes" id="UP000829447"/>
    </source>
</evidence>
<protein>
    <submittedName>
        <fullName evidence="1">Uncharacterized protein</fullName>
    </submittedName>
</protein>
<gene>
    <name evidence="1" type="ORF">PGIGA_G00238000</name>
</gene>
<proteinExistence type="predicted"/>
<dbReference type="Proteomes" id="UP000829447">
    <property type="component" value="Linkage Group LG7"/>
</dbReference>
<keyword evidence="2" id="KW-1185">Reference proteome</keyword>